<protein>
    <recommendedName>
        <fullName evidence="1">N-acetyltransferase domain-containing protein</fullName>
    </recommendedName>
</protein>
<dbReference type="STRING" id="247279.NIES1031_22070"/>
<dbReference type="Proteomes" id="UP000185984">
    <property type="component" value="Unassembled WGS sequence"/>
</dbReference>
<evidence type="ECO:0000313" key="3">
    <source>
        <dbReference type="Proteomes" id="UP000185984"/>
    </source>
</evidence>
<name>A0A1U7HCL2_9CHRO</name>
<accession>A0A1U7HCL2</accession>
<dbReference type="Pfam" id="PF00583">
    <property type="entry name" value="Acetyltransf_1"/>
    <property type="match status" value="1"/>
</dbReference>
<dbReference type="InterPro" id="IPR000182">
    <property type="entry name" value="GNAT_dom"/>
</dbReference>
<dbReference type="SUPFAM" id="SSF55729">
    <property type="entry name" value="Acyl-CoA N-acyltransferases (Nat)"/>
    <property type="match status" value="1"/>
</dbReference>
<dbReference type="PANTHER" id="PTHR43415:SF3">
    <property type="entry name" value="GNAT-FAMILY ACETYLTRANSFERASE"/>
    <property type="match status" value="1"/>
</dbReference>
<feature type="domain" description="N-acetyltransferase" evidence="1">
    <location>
        <begin position="4"/>
        <end position="165"/>
    </location>
</feature>
<proteinExistence type="predicted"/>
<dbReference type="RefSeq" id="WP_073551591.1">
    <property type="nucleotide sequence ID" value="NZ_CAWMVK010000021.1"/>
</dbReference>
<dbReference type="PANTHER" id="PTHR43415">
    <property type="entry name" value="SPERMIDINE N(1)-ACETYLTRANSFERASE"/>
    <property type="match status" value="1"/>
</dbReference>
<dbReference type="InterPro" id="IPR016181">
    <property type="entry name" value="Acyl_CoA_acyltransferase"/>
</dbReference>
<evidence type="ECO:0000259" key="1">
    <source>
        <dbReference type="PROSITE" id="PS51186"/>
    </source>
</evidence>
<dbReference type="Gene3D" id="3.40.630.30">
    <property type="match status" value="1"/>
</dbReference>
<organism evidence="2 3">
    <name type="scientific">Chroogloeocystis siderophila 5.2 s.c.1</name>
    <dbReference type="NCBI Taxonomy" id="247279"/>
    <lineage>
        <taxon>Bacteria</taxon>
        <taxon>Bacillati</taxon>
        <taxon>Cyanobacteriota</taxon>
        <taxon>Cyanophyceae</taxon>
        <taxon>Oscillatoriophycideae</taxon>
        <taxon>Chroococcales</taxon>
        <taxon>Chroococcaceae</taxon>
        <taxon>Chroogloeocystis</taxon>
    </lineage>
</organism>
<reference evidence="2 3" key="1">
    <citation type="submission" date="2016-11" db="EMBL/GenBank/DDBJ databases">
        <title>Draft Genome Sequences of Nine Cyanobacterial Strains from Diverse Habitats.</title>
        <authorList>
            <person name="Zhu T."/>
            <person name="Hou S."/>
            <person name="Lu X."/>
            <person name="Hess W.R."/>
        </authorList>
    </citation>
    <scope>NUCLEOTIDE SEQUENCE [LARGE SCALE GENOMIC DNA]</scope>
    <source>
        <strain evidence="2 3">5.2 s.c.1</strain>
    </source>
</reference>
<evidence type="ECO:0000313" key="2">
    <source>
        <dbReference type="EMBL" id="OKH21278.1"/>
    </source>
</evidence>
<dbReference type="EMBL" id="MRCC01000028">
    <property type="protein sequence ID" value="OKH21278.1"/>
    <property type="molecule type" value="Genomic_DNA"/>
</dbReference>
<comment type="caution">
    <text evidence="2">The sequence shown here is derived from an EMBL/GenBank/DDBJ whole genome shotgun (WGS) entry which is preliminary data.</text>
</comment>
<dbReference type="CDD" id="cd04301">
    <property type="entry name" value="NAT_SF"/>
    <property type="match status" value="1"/>
</dbReference>
<gene>
    <name evidence="2" type="ORF">NIES1031_22070</name>
</gene>
<dbReference type="PROSITE" id="PS51186">
    <property type="entry name" value="GNAT"/>
    <property type="match status" value="1"/>
</dbReference>
<dbReference type="GO" id="GO:0016747">
    <property type="term" value="F:acyltransferase activity, transferring groups other than amino-acyl groups"/>
    <property type="evidence" value="ECO:0007669"/>
    <property type="project" value="InterPro"/>
</dbReference>
<sequence>MPEITIRAFEMTDWQDVATLFLLPNCRWGTLQMPYQSRDEIQQKLEKPSPGMYKLVAVATDSQKVIGMVSLHTHRGRRVHVGALGMFVHDDYQNQGIGSKLLDAILDLAENWLNLKRLELEVYTDNLRAIHLYEKYGFVIEGTLHKYAFRDGNYVDAYTMAKVRD</sequence>
<dbReference type="OrthoDB" id="9789603at2"/>
<dbReference type="AlphaFoldDB" id="A0A1U7HCL2"/>
<keyword evidence="3" id="KW-1185">Reference proteome</keyword>